<evidence type="ECO:0000313" key="3">
    <source>
        <dbReference type="EMBL" id="VDL16274.1"/>
    </source>
</evidence>
<dbReference type="InterPro" id="IPR018307">
    <property type="entry name" value="ABL9/DENND6_dom"/>
</dbReference>
<dbReference type="STRING" id="6216.A0A158QBT9"/>
<dbReference type="WBParaSite" id="HDID_0000047001-mRNA-1">
    <property type="protein sequence ID" value="HDID_0000047001-mRNA-1"/>
    <property type="gene ID" value="HDID_0000047001"/>
</dbReference>
<comment type="similarity">
    <text evidence="1">Belongs to the DENND6 family.</text>
</comment>
<accession>A0A158QBT9</accession>
<dbReference type="EMBL" id="UYSG01000063">
    <property type="protein sequence ID" value="VDL16274.1"/>
    <property type="molecule type" value="Genomic_DNA"/>
</dbReference>
<sequence length="594" mass="67689">MDEKQIPLDRFSQWVYAVCVVNFDDDLGQTIESIYPQHIKLSDAERSSISYLAFPDSHSSGSESNHYHFRFKCSSINHHILMNCTFLYNDYSPPFLPVYDMCFGYVFFKQEKDLSQKRHYSQKSVVVLSALPFDGFLYKITKVISDAYYSSGSTAIETACREIDSWPPPRSGEFLTLSLLGNSYNLRIPSAVGTASLTAPFSLVDNESNSSKDSSSISSFSTISLPTLVETCVNGVKQKTANRPSISNAQRSLDNSNSYVFVPDKASLTKMQGKEEITLESRNYAQAFASIMSHLQRIWELVITAQARYCYSLIFIFCRLLHYPISILGVTNPFFSKALQNWPNVIRLGKLTLHFSTDMEKKRRAQQIISKKLLEDLKPGLYSCYKPFLKKDAGFFKRLKKSLIDGTPEECISLAIQRFFQELTMSFLIPLEHYLSMLMPLHRDVSPFRSVPVLKRFNMNDFFRTLENAGPQLTCDVKGDWAGLYRQFFSGPHFINWLSQREGEIREKLHSLHVDAIVNANFNLWIEKHTEVEIVDMIISLNHLMAKHEQNQHITDGIRRQISVLMEGLPEDLRQVLNRSTSGTGAAVSVIGHG</sequence>
<dbReference type="PANTHER" id="PTHR13677">
    <property type="entry name" value="LD41638P"/>
    <property type="match status" value="1"/>
</dbReference>
<dbReference type="GO" id="GO:0055037">
    <property type="term" value="C:recycling endosome"/>
    <property type="evidence" value="ECO:0007669"/>
    <property type="project" value="TreeGrafter"/>
</dbReference>
<reference evidence="3 4" key="2">
    <citation type="submission" date="2018-11" db="EMBL/GenBank/DDBJ databases">
        <authorList>
            <consortium name="Pathogen Informatics"/>
        </authorList>
    </citation>
    <scope>NUCLEOTIDE SEQUENCE [LARGE SCALE GENOMIC DNA]</scope>
</reference>
<dbReference type="PANTHER" id="PTHR13677:SF0">
    <property type="entry name" value="LD41638P"/>
    <property type="match status" value="1"/>
</dbReference>
<evidence type="ECO:0000313" key="4">
    <source>
        <dbReference type="Proteomes" id="UP000274504"/>
    </source>
</evidence>
<protein>
    <submittedName>
        <fullName evidence="5">UDENN domain-containing protein</fullName>
    </submittedName>
</protein>
<evidence type="ECO:0000259" key="2">
    <source>
        <dbReference type="PROSITE" id="PS50211"/>
    </source>
</evidence>
<organism evidence="5">
    <name type="scientific">Hymenolepis diminuta</name>
    <name type="common">Rat tapeworm</name>
    <dbReference type="NCBI Taxonomy" id="6216"/>
    <lineage>
        <taxon>Eukaryota</taxon>
        <taxon>Metazoa</taxon>
        <taxon>Spiralia</taxon>
        <taxon>Lophotrochozoa</taxon>
        <taxon>Platyhelminthes</taxon>
        <taxon>Cestoda</taxon>
        <taxon>Eucestoda</taxon>
        <taxon>Cyclophyllidea</taxon>
        <taxon>Hymenolepididae</taxon>
        <taxon>Hymenolepis</taxon>
    </lineage>
</organism>
<evidence type="ECO:0000313" key="5">
    <source>
        <dbReference type="WBParaSite" id="HDID_0000047001-mRNA-1"/>
    </source>
</evidence>
<reference evidence="5" key="1">
    <citation type="submission" date="2016-04" db="UniProtKB">
        <authorList>
            <consortium name="WormBaseParasite"/>
        </authorList>
    </citation>
    <scope>IDENTIFICATION</scope>
</reference>
<dbReference type="Pfam" id="PF09794">
    <property type="entry name" value="Avl9"/>
    <property type="match status" value="1"/>
</dbReference>
<dbReference type="InterPro" id="IPR024224">
    <property type="entry name" value="DENND6"/>
</dbReference>
<feature type="domain" description="UDENN" evidence="2">
    <location>
        <begin position="16"/>
        <end position="503"/>
    </location>
</feature>
<dbReference type="Proteomes" id="UP000274504">
    <property type="component" value="Unassembled WGS sequence"/>
</dbReference>
<dbReference type="OrthoDB" id="10265409at2759"/>
<gene>
    <name evidence="3" type="ORF">HDID_LOCUS471</name>
</gene>
<dbReference type="InterPro" id="IPR037516">
    <property type="entry name" value="Tripartite_DENN"/>
</dbReference>
<evidence type="ECO:0000256" key="1">
    <source>
        <dbReference type="ARBA" id="ARBA00007159"/>
    </source>
</evidence>
<dbReference type="GO" id="GO:0005085">
    <property type="term" value="F:guanyl-nucleotide exchange factor activity"/>
    <property type="evidence" value="ECO:0007669"/>
    <property type="project" value="InterPro"/>
</dbReference>
<dbReference type="AlphaFoldDB" id="A0A158QBT9"/>
<dbReference type="PROSITE" id="PS50211">
    <property type="entry name" value="DENN"/>
    <property type="match status" value="1"/>
</dbReference>
<name>A0A158QBT9_HYMDI</name>
<proteinExistence type="inferred from homology"/>